<dbReference type="EMBL" id="CM042884">
    <property type="protein sequence ID" value="KAI4368697.1"/>
    <property type="molecule type" value="Genomic_DNA"/>
</dbReference>
<organism evidence="1 2">
    <name type="scientific">Melastoma candidum</name>
    <dbReference type="NCBI Taxonomy" id="119954"/>
    <lineage>
        <taxon>Eukaryota</taxon>
        <taxon>Viridiplantae</taxon>
        <taxon>Streptophyta</taxon>
        <taxon>Embryophyta</taxon>
        <taxon>Tracheophyta</taxon>
        <taxon>Spermatophyta</taxon>
        <taxon>Magnoliopsida</taxon>
        <taxon>eudicotyledons</taxon>
        <taxon>Gunneridae</taxon>
        <taxon>Pentapetalae</taxon>
        <taxon>rosids</taxon>
        <taxon>malvids</taxon>
        <taxon>Myrtales</taxon>
        <taxon>Melastomataceae</taxon>
        <taxon>Melastomatoideae</taxon>
        <taxon>Melastomateae</taxon>
        <taxon>Melastoma</taxon>
    </lineage>
</organism>
<proteinExistence type="predicted"/>
<accession>A0ACB9QPC9</accession>
<protein>
    <submittedName>
        <fullName evidence="1">Uncharacterized protein</fullName>
    </submittedName>
</protein>
<name>A0ACB9QPC9_9MYRT</name>
<gene>
    <name evidence="1" type="ORF">MLD38_017225</name>
</gene>
<reference evidence="2" key="1">
    <citation type="journal article" date="2023" name="Front. Plant Sci.">
        <title>Chromosomal-level genome assembly of Melastoma candidum provides insights into trichome evolution.</title>
        <authorList>
            <person name="Zhong Y."/>
            <person name="Wu W."/>
            <person name="Sun C."/>
            <person name="Zou P."/>
            <person name="Liu Y."/>
            <person name="Dai S."/>
            <person name="Zhou R."/>
        </authorList>
    </citation>
    <scope>NUCLEOTIDE SEQUENCE [LARGE SCALE GENOMIC DNA]</scope>
</reference>
<keyword evidence="2" id="KW-1185">Reference proteome</keyword>
<comment type="caution">
    <text evidence="1">The sequence shown here is derived from an EMBL/GenBank/DDBJ whole genome shotgun (WGS) entry which is preliminary data.</text>
</comment>
<evidence type="ECO:0000313" key="2">
    <source>
        <dbReference type="Proteomes" id="UP001057402"/>
    </source>
</evidence>
<evidence type="ECO:0000313" key="1">
    <source>
        <dbReference type="EMBL" id="KAI4368697.1"/>
    </source>
</evidence>
<sequence length="268" mass="29297">MAACDSLQHMFDPPLVASEPSLSSWDTQLPRTSPSVPRSSSVTELFGELHFEESPVPLPASPPPSNTDVFDTKGDEDERKKKSGFIGPHHRSGGSLQMCTEGLGFESLGDVEDSNGDERTGGVLDHREGDDGGGGYYCFWGARKRGSGPMLRRWRSTVVTRRERVVGGGGGGGGSCFPPPISIVNRPWVSLRGYRCDGRFMLKEVTVPAREFLHASREGGRLRLDFVQGVEDDEDDDNDYEEGDEDEEQEEEAIEDGNEEEGDVGNSL</sequence>
<dbReference type="Proteomes" id="UP001057402">
    <property type="component" value="Chromosome 5"/>
</dbReference>